<reference evidence="2 3" key="1">
    <citation type="journal article" date="2016" name="Mol. Biol. Evol.">
        <title>Comparative Genomics of Early-Diverging Mushroom-Forming Fungi Provides Insights into the Origins of Lignocellulose Decay Capabilities.</title>
        <authorList>
            <person name="Nagy L.G."/>
            <person name="Riley R."/>
            <person name="Tritt A."/>
            <person name="Adam C."/>
            <person name="Daum C."/>
            <person name="Floudas D."/>
            <person name="Sun H."/>
            <person name="Yadav J.S."/>
            <person name="Pangilinan J."/>
            <person name="Larsson K.H."/>
            <person name="Matsuura K."/>
            <person name="Barry K."/>
            <person name="Labutti K."/>
            <person name="Kuo R."/>
            <person name="Ohm R.A."/>
            <person name="Bhattacharya S.S."/>
            <person name="Shirouzu T."/>
            <person name="Yoshinaga Y."/>
            <person name="Martin F.M."/>
            <person name="Grigoriev I.V."/>
            <person name="Hibbett D.S."/>
        </authorList>
    </citation>
    <scope>NUCLEOTIDE SEQUENCE [LARGE SCALE GENOMIC DNA]</scope>
    <source>
        <strain evidence="2 3">HHB12733</strain>
    </source>
</reference>
<dbReference type="Proteomes" id="UP000076842">
    <property type="component" value="Unassembled WGS sequence"/>
</dbReference>
<proteinExistence type="predicted"/>
<dbReference type="InParanoid" id="A0A165DVF2"/>
<organism evidence="2 3">
    <name type="scientific">Calocera cornea HHB12733</name>
    <dbReference type="NCBI Taxonomy" id="1353952"/>
    <lineage>
        <taxon>Eukaryota</taxon>
        <taxon>Fungi</taxon>
        <taxon>Dikarya</taxon>
        <taxon>Basidiomycota</taxon>
        <taxon>Agaricomycotina</taxon>
        <taxon>Dacrymycetes</taxon>
        <taxon>Dacrymycetales</taxon>
        <taxon>Dacrymycetaceae</taxon>
        <taxon>Calocera</taxon>
    </lineage>
</organism>
<keyword evidence="3" id="KW-1185">Reference proteome</keyword>
<dbReference type="OrthoDB" id="10648071at2759"/>
<dbReference type="EMBL" id="KV424032">
    <property type="protein sequence ID" value="KZT53622.1"/>
    <property type="molecule type" value="Genomic_DNA"/>
</dbReference>
<feature type="compositionally biased region" description="Basic and acidic residues" evidence="1">
    <location>
        <begin position="17"/>
        <end position="26"/>
    </location>
</feature>
<evidence type="ECO:0000313" key="3">
    <source>
        <dbReference type="Proteomes" id="UP000076842"/>
    </source>
</evidence>
<feature type="compositionally biased region" description="Acidic residues" evidence="1">
    <location>
        <begin position="36"/>
        <end position="45"/>
    </location>
</feature>
<feature type="region of interest" description="Disordered" evidence="1">
    <location>
        <begin position="1"/>
        <end position="150"/>
    </location>
</feature>
<sequence>MPLRHLQPQVTSRKRYASPERVDEKPSKRRRVPDAADSDDDDDEPSSSNNGHTTVLASIPPRHAAFNPQPASHHNVVASHATLHPTPAVFNAQPASNDNIPATLAPIPPEATVSNPQPYSPVKKEEEEDDEIQIIEPPNRSTQAPPGVTDQERVITTEMANLRLTLKDLLGKEAFSKVDKAFRESEGKMQDSFA</sequence>
<name>A0A165DVF2_9BASI</name>
<gene>
    <name evidence="2" type="ORF">CALCODRAFT_519918</name>
</gene>
<protein>
    <submittedName>
        <fullName evidence="2">Uncharacterized protein</fullName>
    </submittedName>
</protein>
<dbReference type="AlphaFoldDB" id="A0A165DVF2"/>
<evidence type="ECO:0000256" key="1">
    <source>
        <dbReference type="SAM" id="MobiDB-lite"/>
    </source>
</evidence>
<accession>A0A165DVF2</accession>
<evidence type="ECO:0000313" key="2">
    <source>
        <dbReference type="EMBL" id="KZT53622.1"/>
    </source>
</evidence>